<evidence type="ECO:0000313" key="8">
    <source>
        <dbReference type="EMBL" id="KAJ6644832.1"/>
    </source>
</evidence>
<dbReference type="SUPFAM" id="SSF53223">
    <property type="entry name" value="Aminoacid dehydrogenase-like, N-terminal domain"/>
    <property type="match status" value="1"/>
</dbReference>
<feature type="domain" description="Autotransporter" evidence="7">
    <location>
        <begin position="1386"/>
        <end position="1671"/>
    </location>
</feature>
<dbReference type="InterPro" id="IPR005546">
    <property type="entry name" value="Autotransporte_beta"/>
</dbReference>
<evidence type="ECO:0000256" key="1">
    <source>
        <dbReference type="ARBA" id="ARBA00009333"/>
    </source>
</evidence>
<keyword evidence="2" id="KW-0285">Flavoprotein</keyword>
<evidence type="ECO:0000256" key="5">
    <source>
        <dbReference type="ARBA" id="ARBA00023002"/>
    </source>
</evidence>
<dbReference type="EMBL" id="WJQU01000001">
    <property type="protein sequence ID" value="KAJ6644832.1"/>
    <property type="molecule type" value="Genomic_DNA"/>
</dbReference>
<gene>
    <name evidence="8" type="ORF">Bhyg_00027</name>
</gene>
<dbReference type="Gene3D" id="3.50.50.60">
    <property type="entry name" value="FAD/NAD(P)-binding domain"/>
    <property type="match status" value="2"/>
</dbReference>
<keyword evidence="9" id="KW-1185">Reference proteome</keyword>
<evidence type="ECO:0000256" key="3">
    <source>
        <dbReference type="ARBA" id="ARBA00022827"/>
    </source>
</evidence>
<feature type="compositionally biased region" description="Basic and acidic residues" evidence="6">
    <location>
        <begin position="1181"/>
        <end position="1218"/>
    </location>
</feature>
<dbReference type="GO" id="GO:0004324">
    <property type="term" value="F:ferredoxin-NADP+ reductase activity"/>
    <property type="evidence" value="ECO:0007669"/>
    <property type="project" value="InterPro"/>
</dbReference>
<organism evidence="8 9">
    <name type="scientific">Pseudolycoriella hygida</name>
    <dbReference type="NCBI Taxonomy" id="35572"/>
    <lineage>
        <taxon>Eukaryota</taxon>
        <taxon>Metazoa</taxon>
        <taxon>Ecdysozoa</taxon>
        <taxon>Arthropoda</taxon>
        <taxon>Hexapoda</taxon>
        <taxon>Insecta</taxon>
        <taxon>Pterygota</taxon>
        <taxon>Neoptera</taxon>
        <taxon>Endopterygota</taxon>
        <taxon>Diptera</taxon>
        <taxon>Nematocera</taxon>
        <taxon>Sciaroidea</taxon>
        <taxon>Sciaridae</taxon>
        <taxon>Pseudolycoriella</taxon>
    </lineage>
</organism>
<dbReference type="HAMAP" id="MF_01685">
    <property type="entry name" value="FENR2"/>
    <property type="match status" value="1"/>
</dbReference>
<evidence type="ECO:0000313" key="9">
    <source>
        <dbReference type="Proteomes" id="UP001151699"/>
    </source>
</evidence>
<comment type="caution">
    <text evidence="8">The sequence shown here is derived from an EMBL/GenBank/DDBJ whole genome shotgun (WGS) entry which is preliminary data.</text>
</comment>
<dbReference type="InterPro" id="IPR006315">
    <property type="entry name" value="OM_autotransptr_brl_dom"/>
</dbReference>
<dbReference type="SMART" id="SM00869">
    <property type="entry name" value="Autotransporter"/>
    <property type="match status" value="1"/>
</dbReference>
<dbReference type="SUPFAM" id="SSF51905">
    <property type="entry name" value="FAD/NAD(P)-binding domain"/>
    <property type="match status" value="1"/>
</dbReference>
<dbReference type="Gene3D" id="3.40.50.720">
    <property type="entry name" value="NAD(P)-binding Rossmann-like Domain"/>
    <property type="match status" value="1"/>
</dbReference>
<feature type="compositionally biased region" description="Polar residues" evidence="6">
    <location>
        <begin position="1944"/>
        <end position="1958"/>
    </location>
</feature>
<sequence length="1965" mass="213722">MHDTDVIIIGAGPVGLFAIFQAGMLEMRCHIVDSQERVGGQCSFLYPEKPIYDIPAYPKIMAVDLIKCLEEQARPFNAVYHLSQQVTCMKQEGKSFQVNTCKNTKITAKAIIIAAGCGAFGPNKPPIAGIEAFEGKSVFYFIHNRNYFADKEIVIAGGGDSAVDWAISLSEIAKKIYLVHRREKFKAAPESIRQLKELANSGKIELVINYQLDHLVGQDGRLESVGVRDFEGSIRTLPANILLPFFGLMQELGPIKNWGLNIKNNHILVDPTSCAANIPGIYAIGDIASYPGKLKLILTGFAEAASSMHHAYSRVFEGKALHFEYSTTKGLPLPPHIDNDIIFLAIKPDKDVDGFHPVNVGYLHSGSGEGFVPCTALGCRELLKQVEPSLAENSESGLQILSTDPKIANKEKNITAILTDPSVNGLDYFNPVGRETRLRIDAQQQFKDDKDFKSIKVESTLGDAKSPFDLLEVKTSFTHYKLNNFKSIEVGVKDMPGPLDFKCTKFDKDKNNYPVLALGTPEKMFKELSFIGGGKVSINNSFEGPGIGTVNAESVNISGGTTLVLSRRPRDSGGGDYDLTFQGNEINIEDSIISTLAYHYSGEVGLHGMIKGANITFELPTSKLFLGNVYGSGPNNTIEAREKNSKSAGGLVIVPQGKMKIIGSLGYVVTGDSPIAGSIVPKRNSSSIDGRRIRGDGKFVILKGAKLNIILHDMIDYDDQISWLANPNKKYNFEYVIFEKIPKTSQIELTAEDITIEVDKVAKNPNTQYDFSKLKLVREPDSESLGVYDQLRISIPEAISFNPSGRVGIPDEPPVVKPIELPSGTSDLEKEYKQPVNVADGGTIKNNPEGTTFEQGITAKDPTIDLNNAKLVTKDQGQISGEVKLKNTYNLQDQAGGQMVIEPKTMDGTALTRVDVNIKLQGDKDFNPQEPHSATVSVMIVRPGAELKLPDPVPAVHTTITGEGDIIWGTDPARATILGPGGITVIARSKVIKPDQPKIELGEGETLPMRGNFDKEIVANKATVVVEEDATTTKNIDLTDSTLEVEPGKTMTVESGKLTIKGSYVQKLDYDAETGKGGTVAIAKDGELDMGGVTEMKGEGQIQKDENKKIGDQIVYQAIDTSEADKDKIIPVPDTAKVEVKLNSEAGVSWEVSEASNKVTKDGLKIEAKVTALPKPVDPTDPSKPDPVDPHKPDPVDPSKPDPVDPHKPDPVDPHKPDQGGSGKPDPVNPHKPDQGGSGKPIDNGNSGGTSGAGGEPPRPVEKPDIAPPLEPITITKQRQAMEKLQNSLPEDLVQTFSHVKIDDNSSAARFMAGAVEMSKEEVTEAGSKWQNVSHPAAHMMSAADSALTAVHSGISTKMAQTLVGAGSNDGSEEDGRELAEVSGQTTGSQMSLWVSPFYSYGKQKAKDEVSGYSLRGSGGSVGIDFKPSENSVLGVAYSRVESKAKYQDQKVGDSTKIHLNIFSLYGTQYFNSQWFLEGIVSYGEGRVKNNEGRVVANAVERAVGKYKARIYSGQVISGYNYRLTENETLTPLAGIRYSKFKDDGYQEEGTSNQNLMVQKRSQDRVELIAGAKLASMVKLQSGSLLPELQLSANYNVKKEEKQKIDAQLDGLEGLLPTKSYKPEKLSCNLGTTITPNTHLAQTHLMQVGYHYFNLSDDNENLPWDTIYPNFIEIKGEDLEANFEIIEEALRYYDMICDQFLIKSQLVNEQDTDLLAIPLNKLLPGYKLVFAKINPIDVEINEPNNEHTRTSNCLRGEAEMMALEPGFILANDVIDCSPNNSTQLQDLDPLILDIGKDGFLTTQETGFQVMDKCIFEQVTKVSLFVISKNTDIQTQHMVSKLAQNATIIPFKYHSVCGNPKIISIFSAWAKKVQQDYNLTQESADYIRYKGIQEFLGLPGILEQDSDNLNNSQGSGNVSTGSASNDAYCSGDHGGFDTCTPPAVDNTNDTASVGNANDTAKNDSGG</sequence>
<dbReference type="Pfam" id="PF03797">
    <property type="entry name" value="Autotransporter"/>
    <property type="match status" value="1"/>
</dbReference>
<dbReference type="PRINTS" id="PR00368">
    <property type="entry name" value="FADPNR"/>
</dbReference>
<dbReference type="Gene3D" id="2.40.128.130">
    <property type="entry name" value="Autotransporter beta-domain"/>
    <property type="match status" value="1"/>
</dbReference>
<comment type="similarity">
    <text evidence="1">Belongs to the class-II pyridine nucleotide-disulfide oxidoreductase family.</text>
</comment>
<dbReference type="Pfam" id="PF07992">
    <property type="entry name" value="Pyr_redox_2"/>
    <property type="match status" value="1"/>
</dbReference>
<reference evidence="8" key="1">
    <citation type="submission" date="2022-07" db="EMBL/GenBank/DDBJ databases">
        <authorList>
            <person name="Trinca V."/>
            <person name="Uliana J.V.C."/>
            <person name="Torres T.T."/>
            <person name="Ward R.J."/>
            <person name="Monesi N."/>
        </authorList>
    </citation>
    <scope>NUCLEOTIDE SEQUENCE</scope>
    <source>
        <strain evidence="8">HSMRA1968</strain>
        <tissue evidence="8">Whole embryos</tissue>
    </source>
</reference>
<feature type="region of interest" description="Disordered" evidence="6">
    <location>
        <begin position="1170"/>
        <end position="1269"/>
    </location>
</feature>
<name>A0A9Q0N7P2_9DIPT</name>
<dbReference type="PRINTS" id="PR00469">
    <property type="entry name" value="PNDRDTASEII"/>
</dbReference>
<dbReference type="InterPro" id="IPR046346">
    <property type="entry name" value="Aminoacid_DH-like_N_sf"/>
</dbReference>
<evidence type="ECO:0000256" key="4">
    <source>
        <dbReference type="ARBA" id="ARBA00022857"/>
    </source>
</evidence>
<accession>A0A9Q0N7P2</accession>
<keyword evidence="3" id="KW-0274">FAD</keyword>
<proteinExistence type="inferred from homology"/>
<evidence type="ECO:0000256" key="2">
    <source>
        <dbReference type="ARBA" id="ARBA00022630"/>
    </source>
</evidence>
<dbReference type="SUPFAM" id="SSF103515">
    <property type="entry name" value="Autotransporter"/>
    <property type="match status" value="1"/>
</dbReference>
<dbReference type="Proteomes" id="UP001151699">
    <property type="component" value="Chromosome A"/>
</dbReference>
<dbReference type="InterPro" id="IPR036709">
    <property type="entry name" value="Autotransporte_beta_dom_sf"/>
</dbReference>
<dbReference type="InterPro" id="IPR023753">
    <property type="entry name" value="FAD/NAD-binding_dom"/>
</dbReference>
<evidence type="ECO:0000259" key="7">
    <source>
        <dbReference type="PROSITE" id="PS51208"/>
    </source>
</evidence>
<feature type="compositionally biased region" description="Gly residues" evidence="6">
    <location>
        <begin position="1246"/>
        <end position="1255"/>
    </location>
</feature>
<keyword evidence="5" id="KW-0560">Oxidoreductase</keyword>
<dbReference type="InterPro" id="IPR036188">
    <property type="entry name" value="FAD/NAD-bd_sf"/>
</dbReference>
<feature type="region of interest" description="Disordered" evidence="6">
    <location>
        <begin position="1939"/>
        <end position="1965"/>
    </location>
</feature>
<dbReference type="InterPro" id="IPR022890">
    <property type="entry name" value="Fd--NADP_Rdtase_type_2"/>
</dbReference>
<evidence type="ECO:0000256" key="6">
    <source>
        <dbReference type="SAM" id="MobiDB-lite"/>
    </source>
</evidence>
<dbReference type="GO" id="GO:0097237">
    <property type="term" value="P:cellular response to toxic substance"/>
    <property type="evidence" value="ECO:0007669"/>
    <property type="project" value="UniProtKB-ARBA"/>
</dbReference>
<dbReference type="InterPro" id="IPR050097">
    <property type="entry name" value="Ferredoxin-NADP_redctase_2"/>
</dbReference>
<protein>
    <submittedName>
        <fullName evidence="8">Ferredoxin--NADP reductase</fullName>
    </submittedName>
</protein>
<dbReference type="PROSITE" id="PS51208">
    <property type="entry name" value="AUTOTRANSPORTER"/>
    <property type="match status" value="1"/>
</dbReference>
<dbReference type="GO" id="GO:0019867">
    <property type="term" value="C:outer membrane"/>
    <property type="evidence" value="ECO:0007669"/>
    <property type="project" value="InterPro"/>
</dbReference>
<dbReference type="NCBIfam" id="TIGR01414">
    <property type="entry name" value="autotrans_barl"/>
    <property type="match status" value="1"/>
</dbReference>
<keyword evidence="4" id="KW-0521">NADP</keyword>
<dbReference type="OrthoDB" id="66881at2759"/>
<dbReference type="PANTHER" id="PTHR48105">
    <property type="entry name" value="THIOREDOXIN REDUCTASE 1-RELATED-RELATED"/>
    <property type="match status" value="1"/>
</dbReference>
<dbReference type="Gene3D" id="3.40.50.10860">
    <property type="entry name" value="Leucine Dehydrogenase, chain A, domain 1"/>
    <property type="match status" value="1"/>
</dbReference>